<proteinExistence type="predicted"/>
<comment type="caution">
    <text evidence="1">The sequence shown here is derived from an EMBL/GenBank/DDBJ whole genome shotgun (WGS) entry which is preliminary data.</text>
</comment>
<protein>
    <submittedName>
        <fullName evidence="1">Uncharacterized protein</fullName>
    </submittedName>
</protein>
<gene>
    <name evidence="1" type="ORF">HPB47_001624</name>
</gene>
<dbReference type="Proteomes" id="UP000805193">
    <property type="component" value="Unassembled WGS sequence"/>
</dbReference>
<keyword evidence="2" id="KW-1185">Reference proteome</keyword>
<name>A0AC60PPA3_IXOPE</name>
<sequence>MNEDFWVGLVNYRCAPLEDGRAPCELLMGRRLHGRRPDFGVLPAPQVRKHHGWAEILKNGKQAAALMIVQGSTRQLSNRHRLAIWPCIVIDARYLGEDRAGSLSEKQRSRDESQVYEFWVGTARPRLASFLGFGSPEQRVTFTSADDVPLSRAILRAHPQAHSNIC</sequence>
<evidence type="ECO:0000313" key="2">
    <source>
        <dbReference type="Proteomes" id="UP000805193"/>
    </source>
</evidence>
<dbReference type="EMBL" id="JABSTQ010010210">
    <property type="protein sequence ID" value="KAG0422560.1"/>
    <property type="molecule type" value="Genomic_DNA"/>
</dbReference>
<evidence type="ECO:0000313" key="1">
    <source>
        <dbReference type="EMBL" id="KAG0422560.1"/>
    </source>
</evidence>
<reference evidence="1 2" key="1">
    <citation type="journal article" date="2020" name="Cell">
        <title>Large-Scale Comparative Analyses of Tick Genomes Elucidate Their Genetic Diversity and Vector Capacities.</title>
        <authorList>
            <consortium name="Tick Genome and Microbiome Consortium (TIGMIC)"/>
            <person name="Jia N."/>
            <person name="Wang J."/>
            <person name="Shi W."/>
            <person name="Du L."/>
            <person name="Sun Y."/>
            <person name="Zhan W."/>
            <person name="Jiang J.F."/>
            <person name="Wang Q."/>
            <person name="Zhang B."/>
            <person name="Ji P."/>
            <person name="Bell-Sakyi L."/>
            <person name="Cui X.M."/>
            <person name="Yuan T.T."/>
            <person name="Jiang B.G."/>
            <person name="Yang W.F."/>
            <person name="Lam T.T."/>
            <person name="Chang Q.C."/>
            <person name="Ding S.J."/>
            <person name="Wang X.J."/>
            <person name="Zhu J.G."/>
            <person name="Ruan X.D."/>
            <person name="Zhao L."/>
            <person name="Wei J.T."/>
            <person name="Ye R.Z."/>
            <person name="Que T.C."/>
            <person name="Du C.H."/>
            <person name="Zhou Y.H."/>
            <person name="Cheng J.X."/>
            <person name="Dai P.F."/>
            <person name="Guo W.B."/>
            <person name="Han X.H."/>
            <person name="Huang E.J."/>
            <person name="Li L.F."/>
            <person name="Wei W."/>
            <person name="Gao Y.C."/>
            <person name="Liu J.Z."/>
            <person name="Shao H.Z."/>
            <person name="Wang X."/>
            <person name="Wang C.C."/>
            <person name="Yang T.C."/>
            <person name="Huo Q.B."/>
            <person name="Li W."/>
            <person name="Chen H.Y."/>
            <person name="Chen S.E."/>
            <person name="Zhou L.G."/>
            <person name="Ni X.B."/>
            <person name="Tian J.H."/>
            <person name="Sheng Y."/>
            <person name="Liu T."/>
            <person name="Pan Y.S."/>
            <person name="Xia L.Y."/>
            <person name="Li J."/>
            <person name="Zhao F."/>
            <person name="Cao W.C."/>
        </authorList>
    </citation>
    <scope>NUCLEOTIDE SEQUENCE [LARGE SCALE GENOMIC DNA]</scope>
    <source>
        <strain evidence="1">Iper-2018</strain>
    </source>
</reference>
<accession>A0AC60PPA3</accession>
<organism evidence="1 2">
    <name type="scientific">Ixodes persulcatus</name>
    <name type="common">Taiga tick</name>
    <dbReference type="NCBI Taxonomy" id="34615"/>
    <lineage>
        <taxon>Eukaryota</taxon>
        <taxon>Metazoa</taxon>
        <taxon>Ecdysozoa</taxon>
        <taxon>Arthropoda</taxon>
        <taxon>Chelicerata</taxon>
        <taxon>Arachnida</taxon>
        <taxon>Acari</taxon>
        <taxon>Parasitiformes</taxon>
        <taxon>Ixodida</taxon>
        <taxon>Ixodoidea</taxon>
        <taxon>Ixodidae</taxon>
        <taxon>Ixodinae</taxon>
        <taxon>Ixodes</taxon>
    </lineage>
</organism>